<evidence type="ECO:0000313" key="1">
    <source>
        <dbReference type="EMBL" id="CEG40723.1"/>
    </source>
</evidence>
<dbReference type="GeneID" id="36405962"/>
<dbReference type="EMBL" id="CCYD01000523">
    <property type="protein sequence ID" value="CEG40723.1"/>
    <property type="molecule type" value="Genomic_DNA"/>
</dbReference>
<accession>A0A0N7L579</accession>
<dbReference type="Proteomes" id="UP000054928">
    <property type="component" value="Unassembled WGS sequence"/>
</dbReference>
<dbReference type="AlphaFoldDB" id="A0A0N7L579"/>
<keyword evidence="2" id="KW-1185">Reference proteome</keyword>
<name>A0A0N7L579_PLAHL</name>
<reference evidence="2" key="1">
    <citation type="submission" date="2014-09" db="EMBL/GenBank/DDBJ databases">
        <authorList>
            <person name="Sharma Rahul"/>
            <person name="Thines Marco"/>
        </authorList>
    </citation>
    <scope>NUCLEOTIDE SEQUENCE [LARGE SCALE GENOMIC DNA]</scope>
</reference>
<evidence type="ECO:0000313" key="2">
    <source>
        <dbReference type="Proteomes" id="UP000054928"/>
    </source>
</evidence>
<dbReference type="RefSeq" id="XP_024577092.1">
    <property type="nucleotide sequence ID" value="XM_024726412.1"/>
</dbReference>
<organism evidence="1 2">
    <name type="scientific">Plasmopara halstedii</name>
    <name type="common">Downy mildew of sunflower</name>
    <dbReference type="NCBI Taxonomy" id="4781"/>
    <lineage>
        <taxon>Eukaryota</taxon>
        <taxon>Sar</taxon>
        <taxon>Stramenopiles</taxon>
        <taxon>Oomycota</taxon>
        <taxon>Peronosporomycetes</taxon>
        <taxon>Peronosporales</taxon>
        <taxon>Peronosporaceae</taxon>
        <taxon>Plasmopara</taxon>
    </lineage>
</organism>
<proteinExistence type="predicted"/>
<protein>
    <submittedName>
        <fullName evidence="1">Uncharacterized protein</fullName>
    </submittedName>
</protein>
<sequence>MVALKDSFFVVAVFVQYVDDELIQGDCRWMINKGVSDSFMVGGVFNGRRLLPSSRWRKYNLSISFEDIPCFKVFSRAYAHALASWAVRDLELCTTRMEL</sequence>